<keyword evidence="7 9" id="KW-0472">Membrane</keyword>
<feature type="region of interest" description="Disordered" evidence="8">
    <location>
        <begin position="1"/>
        <end position="23"/>
    </location>
</feature>
<keyword evidence="2" id="KW-1003">Cell membrane</keyword>
<comment type="subcellular location">
    <subcellularLocation>
        <location evidence="1">Cell membrane</location>
        <topology evidence="1">Multi-pass membrane protein</topology>
    </subcellularLocation>
</comment>
<evidence type="ECO:0000256" key="7">
    <source>
        <dbReference type="ARBA" id="ARBA00023136"/>
    </source>
</evidence>
<dbReference type="AlphaFoldDB" id="A0A1W2ATC2"/>
<dbReference type="InterPro" id="IPR051050">
    <property type="entry name" value="Lipid_II_flippase_MurJ/MviN"/>
</dbReference>
<dbReference type="GO" id="GO:0005886">
    <property type="term" value="C:plasma membrane"/>
    <property type="evidence" value="ECO:0007669"/>
    <property type="project" value="UniProtKB-SubCell"/>
</dbReference>
<feature type="transmembrane region" description="Helical" evidence="9">
    <location>
        <begin position="258"/>
        <end position="278"/>
    </location>
</feature>
<accession>A0A1W2ATC2</accession>
<evidence type="ECO:0000313" key="11">
    <source>
        <dbReference type="Proteomes" id="UP000192634"/>
    </source>
</evidence>
<keyword evidence="4" id="KW-0133">Cell shape</keyword>
<dbReference type="EMBL" id="FWXN01000006">
    <property type="protein sequence ID" value="SMC63946.1"/>
    <property type="molecule type" value="Genomic_DNA"/>
</dbReference>
<gene>
    <name evidence="10" type="ORF">SAMN06296429_106189</name>
</gene>
<feature type="transmembrane region" description="Helical" evidence="9">
    <location>
        <begin position="71"/>
        <end position="90"/>
    </location>
</feature>
<evidence type="ECO:0000313" key="10">
    <source>
        <dbReference type="EMBL" id="SMC63946.1"/>
    </source>
</evidence>
<keyword evidence="3 9" id="KW-0812">Transmembrane</keyword>
<evidence type="ECO:0000256" key="2">
    <source>
        <dbReference type="ARBA" id="ARBA00022475"/>
    </source>
</evidence>
<feature type="transmembrane region" description="Helical" evidence="9">
    <location>
        <begin position="445"/>
        <end position="468"/>
    </location>
</feature>
<dbReference type="PRINTS" id="PR01806">
    <property type="entry name" value="VIRFACTRMVIN"/>
</dbReference>
<dbReference type="GO" id="GO:0034204">
    <property type="term" value="P:lipid translocation"/>
    <property type="evidence" value="ECO:0007669"/>
    <property type="project" value="TreeGrafter"/>
</dbReference>
<dbReference type="GO" id="GO:0015648">
    <property type="term" value="F:lipid-linked peptidoglycan transporter activity"/>
    <property type="evidence" value="ECO:0007669"/>
    <property type="project" value="TreeGrafter"/>
</dbReference>
<sequence length="558" mass="58501">MSEAATPQEDLGDDAEHRSGPDIGRSSAIMASGTLFSRVLGFARNSLTAYVVGLTIIAADAWNAANTLPNIFHLLIAGGVLNAVIVPQITRAMRDADGGTTYINRLLTLSVTALAVITLLLMLAAPLLVSLVVSSSWPPEARTLATAFAVLCLPQVFFYGLYTLLGQVLTAHHKFGAFMWSPALANLVAIGGLLWFVVTDQTRQGSVDEWTPTMIAVLGGSATVSIALQAFALVPALRSTGLRFRPVWGLRGSGLRGASRMAMWAFAAVVVGQGAYLVNSRVLTGALHAADAQGVEGAGLTAYANAFLLFMLPHGIITVSLVTALFTRISHAAHDGDTRAVAADLRRGLTLPGAILLPGTAAILLVSPWLLAAVLPGTPRDQTDASVGVLVAMMIGLVPYGWFFLVQRAFYAYEDGRTPFVLQLVLTGVALTFTFVGSIGAPVHAATWVGLGQTVSNLAAAIIGLWLLRGRLGSLGLARVVRQFARMGIATALGTLVGWGVLRGLLVVVDGGTWVGALAITALVGVVVVAVALAVSLRLRVEEVNELLAPLTRRLRRG</sequence>
<feature type="transmembrane region" description="Helical" evidence="9">
    <location>
        <begin position="210"/>
        <end position="237"/>
    </location>
</feature>
<feature type="transmembrane region" description="Helical" evidence="9">
    <location>
        <begin position="514"/>
        <end position="535"/>
    </location>
</feature>
<protein>
    <submittedName>
        <fullName evidence="10">Putative peptidoglycan lipid II flippase</fullName>
    </submittedName>
</protein>
<dbReference type="GO" id="GO:0008360">
    <property type="term" value="P:regulation of cell shape"/>
    <property type="evidence" value="ECO:0007669"/>
    <property type="project" value="UniProtKB-KW"/>
</dbReference>
<proteinExistence type="predicted"/>
<feature type="transmembrane region" description="Helical" evidence="9">
    <location>
        <begin position="348"/>
        <end position="375"/>
    </location>
</feature>
<dbReference type="PANTHER" id="PTHR47019">
    <property type="entry name" value="LIPID II FLIPPASE MURJ"/>
    <property type="match status" value="1"/>
</dbReference>
<organism evidence="10 11">
    <name type="scientific">Janibacter indicus</name>
    <dbReference type="NCBI Taxonomy" id="857417"/>
    <lineage>
        <taxon>Bacteria</taxon>
        <taxon>Bacillati</taxon>
        <taxon>Actinomycetota</taxon>
        <taxon>Actinomycetes</taxon>
        <taxon>Micrococcales</taxon>
        <taxon>Intrasporangiaceae</taxon>
        <taxon>Janibacter</taxon>
    </lineage>
</organism>
<evidence type="ECO:0000256" key="9">
    <source>
        <dbReference type="SAM" id="Phobius"/>
    </source>
</evidence>
<feature type="transmembrane region" description="Helical" evidence="9">
    <location>
        <begin position="102"/>
        <end position="124"/>
    </location>
</feature>
<dbReference type="Proteomes" id="UP000192634">
    <property type="component" value="Unassembled WGS sequence"/>
</dbReference>
<name>A0A1W2ATC2_9MICO</name>
<feature type="transmembrane region" description="Helical" evidence="9">
    <location>
        <begin position="489"/>
        <end position="508"/>
    </location>
</feature>
<evidence type="ECO:0000256" key="5">
    <source>
        <dbReference type="ARBA" id="ARBA00022984"/>
    </source>
</evidence>
<evidence type="ECO:0000256" key="1">
    <source>
        <dbReference type="ARBA" id="ARBA00004651"/>
    </source>
</evidence>
<dbReference type="GO" id="GO:0009252">
    <property type="term" value="P:peptidoglycan biosynthetic process"/>
    <property type="evidence" value="ECO:0007669"/>
    <property type="project" value="UniProtKB-KW"/>
</dbReference>
<keyword evidence="6 9" id="KW-1133">Transmembrane helix</keyword>
<feature type="transmembrane region" description="Helical" evidence="9">
    <location>
        <begin position="387"/>
        <end position="406"/>
    </location>
</feature>
<dbReference type="RefSeq" id="WP_084451017.1">
    <property type="nucleotide sequence ID" value="NZ_FWXN01000006.1"/>
</dbReference>
<dbReference type="InterPro" id="IPR004268">
    <property type="entry name" value="MurJ"/>
</dbReference>
<feature type="transmembrane region" description="Helical" evidence="9">
    <location>
        <begin position="418"/>
        <end position="439"/>
    </location>
</feature>
<evidence type="ECO:0000256" key="6">
    <source>
        <dbReference type="ARBA" id="ARBA00022989"/>
    </source>
</evidence>
<feature type="transmembrane region" description="Helical" evidence="9">
    <location>
        <begin position="177"/>
        <end position="198"/>
    </location>
</feature>
<reference evidence="10 11" key="1">
    <citation type="submission" date="2017-04" db="EMBL/GenBank/DDBJ databases">
        <authorList>
            <person name="Afonso C.L."/>
            <person name="Miller P.J."/>
            <person name="Scott M.A."/>
            <person name="Spackman E."/>
            <person name="Goraichik I."/>
            <person name="Dimitrov K.M."/>
            <person name="Suarez D.L."/>
            <person name="Swayne D.E."/>
        </authorList>
    </citation>
    <scope>NUCLEOTIDE SEQUENCE [LARGE SCALE GENOMIC DNA]</scope>
    <source>
        <strain evidence="10 11">CGMCC 1.12511</strain>
    </source>
</reference>
<dbReference type="Pfam" id="PF03023">
    <property type="entry name" value="MurJ"/>
    <property type="match status" value="1"/>
</dbReference>
<feature type="transmembrane region" description="Helical" evidence="9">
    <location>
        <begin position="144"/>
        <end position="165"/>
    </location>
</feature>
<dbReference type="OrthoDB" id="9786339at2"/>
<dbReference type="PANTHER" id="PTHR47019:SF1">
    <property type="entry name" value="LIPID II FLIPPASE MURJ"/>
    <property type="match status" value="1"/>
</dbReference>
<feature type="transmembrane region" description="Helical" evidence="9">
    <location>
        <begin position="306"/>
        <end position="327"/>
    </location>
</feature>
<keyword evidence="5" id="KW-0573">Peptidoglycan synthesis</keyword>
<evidence type="ECO:0000256" key="4">
    <source>
        <dbReference type="ARBA" id="ARBA00022960"/>
    </source>
</evidence>
<feature type="transmembrane region" description="Helical" evidence="9">
    <location>
        <begin position="47"/>
        <end position="65"/>
    </location>
</feature>
<evidence type="ECO:0000256" key="3">
    <source>
        <dbReference type="ARBA" id="ARBA00022692"/>
    </source>
</evidence>
<evidence type="ECO:0000256" key="8">
    <source>
        <dbReference type="SAM" id="MobiDB-lite"/>
    </source>
</evidence>